<evidence type="ECO:0000313" key="2">
    <source>
        <dbReference type="Proteomes" id="UP000223596"/>
    </source>
</evidence>
<comment type="caution">
    <text evidence="1">The sequence shown here is derived from an EMBL/GenBank/DDBJ whole genome shotgun (WGS) entry which is preliminary data.</text>
</comment>
<reference evidence="1 2" key="1">
    <citation type="submission" date="2017-09" db="EMBL/GenBank/DDBJ databases">
        <title>Evaluation of Pacific Biosciences Sequencing Technology to Finishing C. thermocellum Genome Sequences.</title>
        <authorList>
            <person name="Brown S."/>
        </authorList>
    </citation>
    <scope>NUCLEOTIDE SEQUENCE [LARGE SCALE GENOMIC DNA]</scope>
    <source>
        <strain evidence="1 2">AD2</strain>
    </source>
</reference>
<name>A0AB36TCG9_ACETH</name>
<evidence type="ECO:0000313" key="1">
    <source>
        <dbReference type="EMBL" id="PFH01326.1"/>
    </source>
</evidence>
<proteinExistence type="predicted"/>
<accession>A0AB36TCG9</accession>
<organism evidence="1 2">
    <name type="scientific">Acetivibrio thermocellus AD2</name>
    <dbReference type="NCBI Taxonomy" id="1138384"/>
    <lineage>
        <taxon>Bacteria</taxon>
        <taxon>Bacillati</taxon>
        <taxon>Bacillota</taxon>
        <taxon>Clostridia</taxon>
        <taxon>Eubacteriales</taxon>
        <taxon>Oscillospiraceae</taxon>
        <taxon>Acetivibrio</taxon>
    </lineage>
</organism>
<dbReference type="RefSeq" id="WP_003519967.1">
    <property type="nucleotide sequence ID" value="NZ_CP013828.1"/>
</dbReference>
<sequence length="82" mass="9482">MSLTMLEEKTCSVFDIINSYNGITIEELIDNLNSKYADSFFFNAHVTLDDLIETNVLIRRLKIDNGCIFITERGKQYLNTLK</sequence>
<gene>
    <name evidence="1" type="ORF">M972_1156</name>
</gene>
<dbReference type="EMBL" id="PDBW01000001">
    <property type="protein sequence ID" value="PFH01326.1"/>
    <property type="molecule type" value="Genomic_DNA"/>
</dbReference>
<dbReference type="AlphaFoldDB" id="A0AB36TCG9"/>
<protein>
    <submittedName>
        <fullName evidence="1">Uncharacterized protein</fullName>
    </submittedName>
</protein>
<dbReference type="Proteomes" id="UP000223596">
    <property type="component" value="Unassembled WGS sequence"/>
</dbReference>